<dbReference type="CDD" id="cd06261">
    <property type="entry name" value="TM_PBP2"/>
    <property type="match status" value="1"/>
</dbReference>
<feature type="transmembrane region" description="Helical" evidence="6">
    <location>
        <begin position="148"/>
        <end position="167"/>
    </location>
</feature>
<accession>A0A679IV59</accession>
<dbReference type="PANTHER" id="PTHR30177:SF32">
    <property type="entry name" value="GLYCINE BETAINE UPTAKE SYSTEM PERMEASE PROTEIN YEHW"/>
    <property type="match status" value="1"/>
</dbReference>
<evidence type="ECO:0000259" key="7">
    <source>
        <dbReference type="PROSITE" id="PS50928"/>
    </source>
</evidence>
<dbReference type="InterPro" id="IPR035906">
    <property type="entry name" value="MetI-like_sf"/>
</dbReference>
<sequence length="246" mass="24240">MRPGLRTAIATGLVGAAFAAMSHPSVAAWIVAALGEAPRRGLSAERLLALATHHLALAGVGLALVASLGLGLGILATRAGAASLRGGIDGIAAAAQAVPPVVMVALALPVLGFGGPPTLLALVAYGIMPVLRGTVGALESVSPEAREAAQAMGFTRLQILLLVELPLAMPGLVDALRTALVLAIATTAVGALAGASTLGTPIVAGLQNQNVLPMLQGALATAALAFLCDAAMLALASIASADRARR</sequence>
<dbReference type="PANTHER" id="PTHR30177">
    <property type="entry name" value="GLYCINE BETAINE/L-PROLINE TRANSPORT SYSTEM PERMEASE PROTEIN PROW"/>
    <property type="match status" value="1"/>
</dbReference>
<feature type="transmembrane region" description="Helical" evidence="6">
    <location>
        <begin position="218"/>
        <end position="241"/>
    </location>
</feature>
<dbReference type="InterPro" id="IPR051204">
    <property type="entry name" value="ABC_transp_perm/SBD"/>
</dbReference>
<dbReference type="Gene3D" id="1.10.3720.10">
    <property type="entry name" value="MetI-like"/>
    <property type="match status" value="1"/>
</dbReference>
<dbReference type="GO" id="GO:0005886">
    <property type="term" value="C:plasma membrane"/>
    <property type="evidence" value="ECO:0007669"/>
    <property type="project" value="UniProtKB-SubCell"/>
</dbReference>
<reference evidence="8" key="1">
    <citation type="submission" date="2019-12" db="EMBL/GenBank/DDBJ databases">
        <authorList>
            <person name="Cremers G."/>
        </authorList>
    </citation>
    <scope>NUCLEOTIDE SEQUENCE</scope>
    <source>
        <strain evidence="8">Mbul1</strain>
    </source>
</reference>
<evidence type="ECO:0000256" key="6">
    <source>
        <dbReference type="RuleBase" id="RU363032"/>
    </source>
</evidence>
<dbReference type="EMBL" id="LR743504">
    <property type="protein sequence ID" value="CAA2102810.1"/>
    <property type="molecule type" value="Genomic_DNA"/>
</dbReference>
<keyword evidence="3 6" id="KW-0812">Transmembrane</keyword>
<keyword evidence="2 6" id="KW-0813">Transport</keyword>
<evidence type="ECO:0000256" key="3">
    <source>
        <dbReference type="ARBA" id="ARBA00022692"/>
    </source>
</evidence>
<evidence type="ECO:0000256" key="1">
    <source>
        <dbReference type="ARBA" id="ARBA00004651"/>
    </source>
</evidence>
<dbReference type="AlphaFoldDB" id="A0A679IV59"/>
<keyword evidence="4 6" id="KW-1133">Transmembrane helix</keyword>
<dbReference type="PROSITE" id="PS50928">
    <property type="entry name" value="ABC_TM1"/>
    <property type="match status" value="1"/>
</dbReference>
<organism evidence="8">
    <name type="scientific">Methylobacterium bullatum</name>
    <dbReference type="NCBI Taxonomy" id="570505"/>
    <lineage>
        <taxon>Bacteria</taxon>
        <taxon>Pseudomonadati</taxon>
        <taxon>Pseudomonadota</taxon>
        <taxon>Alphaproteobacteria</taxon>
        <taxon>Hyphomicrobiales</taxon>
        <taxon>Methylobacteriaceae</taxon>
        <taxon>Methylobacterium</taxon>
    </lineage>
</organism>
<protein>
    <submittedName>
        <fullName evidence="8">Glycine betaine uptake system permease protein YehW</fullName>
    </submittedName>
</protein>
<evidence type="ECO:0000313" key="8">
    <source>
        <dbReference type="EMBL" id="CAA2102810.1"/>
    </source>
</evidence>
<feature type="transmembrane region" description="Helical" evidence="6">
    <location>
        <begin position="179"/>
        <end position="198"/>
    </location>
</feature>
<comment type="similarity">
    <text evidence="6">Belongs to the binding-protein-dependent transport system permease family.</text>
</comment>
<dbReference type="SUPFAM" id="SSF161098">
    <property type="entry name" value="MetI-like"/>
    <property type="match status" value="1"/>
</dbReference>
<dbReference type="Pfam" id="PF00528">
    <property type="entry name" value="BPD_transp_1"/>
    <property type="match status" value="1"/>
</dbReference>
<dbReference type="InterPro" id="IPR000515">
    <property type="entry name" value="MetI-like"/>
</dbReference>
<comment type="subcellular location">
    <subcellularLocation>
        <location evidence="1 6">Cell membrane</location>
        <topology evidence="1 6">Multi-pass membrane protein</topology>
    </subcellularLocation>
</comment>
<feature type="transmembrane region" description="Helical" evidence="6">
    <location>
        <begin position="51"/>
        <end position="76"/>
    </location>
</feature>
<feature type="transmembrane region" description="Helical" evidence="6">
    <location>
        <begin position="97"/>
        <end position="128"/>
    </location>
</feature>
<proteinExistence type="inferred from homology"/>
<name>A0A679IV59_9HYPH</name>
<dbReference type="GO" id="GO:0055085">
    <property type="term" value="P:transmembrane transport"/>
    <property type="evidence" value="ECO:0007669"/>
    <property type="project" value="InterPro"/>
</dbReference>
<keyword evidence="5 6" id="KW-0472">Membrane</keyword>
<evidence type="ECO:0000256" key="4">
    <source>
        <dbReference type="ARBA" id="ARBA00022989"/>
    </source>
</evidence>
<feature type="domain" description="ABC transmembrane type-1" evidence="7">
    <location>
        <begin position="51"/>
        <end position="237"/>
    </location>
</feature>
<gene>
    <name evidence="8" type="primary">yehW</name>
    <name evidence="8" type="ORF">MBUL_01875</name>
</gene>
<evidence type="ECO:0000256" key="2">
    <source>
        <dbReference type="ARBA" id="ARBA00022448"/>
    </source>
</evidence>
<evidence type="ECO:0000256" key="5">
    <source>
        <dbReference type="ARBA" id="ARBA00023136"/>
    </source>
</evidence>